<name>A0AAV3X6T2_9CYAN</name>
<dbReference type="EMBL" id="BLAY01000020">
    <property type="protein sequence ID" value="GET36961.1"/>
    <property type="molecule type" value="Genomic_DNA"/>
</dbReference>
<feature type="domain" description="Putative restriction endonuclease" evidence="1">
    <location>
        <begin position="11"/>
        <end position="179"/>
    </location>
</feature>
<protein>
    <recommendedName>
        <fullName evidence="1">Putative restriction endonuclease domain-containing protein</fullName>
    </recommendedName>
</protein>
<dbReference type="RefSeq" id="WP_226577606.1">
    <property type="nucleotide sequence ID" value="NZ_BLAY01000020.1"/>
</dbReference>
<dbReference type="Pfam" id="PF05685">
    <property type="entry name" value="Uma2"/>
    <property type="match status" value="1"/>
</dbReference>
<comment type="caution">
    <text evidence="2">The sequence shown here is derived from an EMBL/GenBank/DDBJ whole genome shotgun (WGS) entry which is preliminary data.</text>
</comment>
<gene>
    <name evidence="2" type="ORF">MiSe_17140</name>
</gene>
<dbReference type="Proteomes" id="UP001050975">
    <property type="component" value="Unassembled WGS sequence"/>
</dbReference>
<keyword evidence="3" id="KW-1185">Reference proteome</keyword>
<dbReference type="InterPro" id="IPR011335">
    <property type="entry name" value="Restrct_endonuc-II-like"/>
</dbReference>
<dbReference type="InterPro" id="IPR008538">
    <property type="entry name" value="Uma2"/>
</dbReference>
<dbReference type="PANTHER" id="PTHR35400">
    <property type="entry name" value="SLR1083 PROTEIN"/>
    <property type="match status" value="1"/>
</dbReference>
<dbReference type="CDD" id="cd06260">
    <property type="entry name" value="DUF820-like"/>
    <property type="match status" value="1"/>
</dbReference>
<dbReference type="AlphaFoldDB" id="A0AAV3X6T2"/>
<evidence type="ECO:0000259" key="1">
    <source>
        <dbReference type="Pfam" id="PF05685"/>
    </source>
</evidence>
<organism evidence="2 3">
    <name type="scientific">Microseira wollei NIES-4236</name>
    <dbReference type="NCBI Taxonomy" id="2530354"/>
    <lineage>
        <taxon>Bacteria</taxon>
        <taxon>Bacillati</taxon>
        <taxon>Cyanobacteriota</taxon>
        <taxon>Cyanophyceae</taxon>
        <taxon>Oscillatoriophycideae</taxon>
        <taxon>Aerosakkonematales</taxon>
        <taxon>Aerosakkonemataceae</taxon>
        <taxon>Microseira</taxon>
    </lineage>
</organism>
<dbReference type="SUPFAM" id="SSF52980">
    <property type="entry name" value="Restriction endonuclease-like"/>
    <property type="match status" value="1"/>
</dbReference>
<dbReference type="InterPro" id="IPR012296">
    <property type="entry name" value="Nuclease_put_TT1808"/>
</dbReference>
<proteinExistence type="predicted"/>
<accession>A0AAV3X6T2</accession>
<evidence type="ECO:0000313" key="3">
    <source>
        <dbReference type="Proteomes" id="UP001050975"/>
    </source>
</evidence>
<sequence>MTATRDKIWTVEEYHRMIDAGILNEDDKVELLNVRIVQMSDQTPPHAGKTQRVSDYIKELLTAQTHVRMQLPITLATSEPEPDIAVVRIDGGAYGEHHSNASEIFLLVEVSYSNLQIDLEEKALIYARANIADYWVLDVAERLAYILGNPTPEGYQSEMILPDNAVIAPLAFPEIEIPLSELFLPV</sequence>
<evidence type="ECO:0000313" key="2">
    <source>
        <dbReference type="EMBL" id="GET36961.1"/>
    </source>
</evidence>
<dbReference type="PANTHER" id="PTHR35400:SF1">
    <property type="entry name" value="SLR1083 PROTEIN"/>
    <property type="match status" value="1"/>
</dbReference>
<reference evidence="2" key="1">
    <citation type="submission" date="2019-10" db="EMBL/GenBank/DDBJ databases">
        <title>Draft genome sequece of Microseira wollei NIES-4236.</title>
        <authorList>
            <person name="Yamaguchi H."/>
            <person name="Suzuki S."/>
            <person name="Kawachi M."/>
        </authorList>
    </citation>
    <scope>NUCLEOTIDE SEQUENCE</scope>
    <source>
        <strain evidence="2">NIES-4236</strain>
    </source>
</reference>
<dbReference type="Gene3D" id="3.90.1570.10">
    <property type="entry name" value="tt1808, chain A"/>
    <property type="match status" value="1"/>
</dbReference>